<dbReference type="InterPro" id="IPR036108">
    <property type="entry name" value="4pyrrol_syn_uPrphyn_synt_sf"/>
</dbReference>
<dbReference type="InterPro" id="IPR003754">
    <property type="entry name" value="4pyrrol_synth_uPrphyn_synth"/>
</dbReference>
<dbReference type="Proteomes" id="UP000244810">
    <property type="component" value="Unassembled WGS sequence"/>
</dbReference>
<evidence type="ECO:0000313" key="2">
    <source>
        <dbReference type="EMBL" id="PVE46881.1"/>
    </source>
</evidence>
<accession>A0A2T7UQL3</accession>
<dbReference type="RefSeq" id="WP_107752453.1">
    <property type="nucleotide sequence ID" value="NZ_QBKF01000007.1"/>
</dbReference>
<reference evidence="2 3" key="1">
    <citation type="journal article" date="2011" name="Syst. Appl. Microbiol.">
        <title>Defluviimonas denitrificans gen. nov., sp. nov., and Pararhodobacter aggregans gen. nov., sp. nov., non-phototrophic Rhodobacteraceae from the biofilter of a marine aquaculture.</title>
        <authorList>
            <person name="Foesel B.U."/>
            <person name="Drake H.L."/>
            <person name="Schramm A."/>
        </authorList>
    </citation>
    <scope>NUCLEOTIDE SEQUENCE [LARGE SCALE GENOMIC DNA]</scope>
    <source>
        <strain evidence="2 3">D1-19</strain>
    </source>
</reference>
<dbReference type="GO" id="GO:0004852">
    <property type="term" value="F:uroporphyrinogen-III synthase activity"/>
    <property type="evidence" value="ECO:0007669"/>
    <property type="project" value="InterPro"/>
</dbReference>
<sequence length="233" mass="23616">MTRPPILLITRPLPQARRFAAEAAAACPPHEALIAPLSEVVGLPFDPAVFEGASGLVLTSANAVPFLPPLPPLPAWCVGPATARSAARAGFLPHEAGGDAVSLLALLNADRPAGRLVHAHGRHLARQIAGAVPGLDIDGVALYEARALPLPADLLPRGRRIVAPLFSPRAAAALGRQSGVLALPDLLPVVISPAARAALPDPLAARAIVAGAPDGSAMLRAVTEALSQNAPAG</sequence>
<evidence type="ECO:0000313" key="3">
    <source>
        <dbReference type="Proteomes" id="UP000244810"/>
    </source>
</evidence>
<name>A0A2T7UQL3_9RHOB</name>
<proteinExistence type="predicted"/>
<gene>
    <name evidence="2" type="ORF">DDE23_14465</name>
</gene>
<dbReference type="Gene3D" id="3.40.50.10090">
    <property type="match status" value="1"/>
</dbReference>
<keyword evidence="3" id="KW-1185">Reference proteome</keyword>
<dbReference type="EMBL" id="QDDR01000007">
    <property type="protein sequence ID" value="PVE46881.1"/>
    <property type="molecule type" value="Genomic_DNA"/>
</dbReference>
<dbReference type="Pfam" id="PF02602">
    <property type="entry name" value="HEM4"/>
    <property type="match status" value="1"/>
</dbReference>
<comment type="caution">
    <text evidence="2">The sequence shown here is derived from an EMBL/GenBank/DDBJ whole genome shotgun (WGS) entry which is preliminary data.</text>
</comment>
<organism evidence="2 3">
    <name type="scientific">Pararhodobacter aggregans</name>
    <dbReference type="NCBI Taxonomy" id="404875"/>
    <lineage>
        <taxon>Bacteria</taxon>
        <taxon>Pseudomonadati</taxon>
        <taxon>Pseudomonadota</taxon>
        <taxon>Alphaproteobacteria</taxon>
        <taxon>Rhodobacterales</taxon>
        <taxon>Paracoccaceae</taxon>
        <taxon>Pararhodobacter</taxon>
    </lineage>
</organism>
<protein>
    <submittedName>
        <fullName evidence="2">Uroporphyrinogen-III synthase</fullName>
    </submittedName>
</protein>
<dbReference type="GO" id="GO:0033014">
    <property type="term" value="P:tetrapyrrole biosynthetic process"/>
    <property type="evidence" value="ECO:0007669"/>
    <property type="project" value="InterPro"/>
</dbReference>
<dbReference type="CDD" id="cd06578">
    <property type="entry name" value="HemD"/>
    <property type="match status" value="1"/>
</dbReference>
<dbReference type="AlphaFoldDB" id="A0A2T7UQL3"/>
<evidence type="ECO:0000259" key="1">
    <source>
        <dbReference type="Pfam" id="PF02602"/>
    </source>
</evidence>
<feature type="domain" description="Tetrapyrrole biosynthesis uroporphyrinogen III synthase" evidence="1">
    <location>
        <begin position="31"/>
        <end position="219"/>
    </location>
</feature>
<dbReference type="SUPFAM" id="SSF69618">
    <property type="entry name" value="HemD-like"/>
    <property type="match status" value="1"/>
</dbReference>
<dbReference type="OrthoDB" id="7204250at2"/>